<keyword evidence="3" id="KW-1185">Reference proteome</keyword>
<proteinExistence type="predicted"/>
<organism evidence="2 3">
    <name type="scientific">Nocardia asteroides NBRC 15531</name>
    <dbReference type="NCBI Taxonomy" id="1110697"/>
    <lineage>
        <taxon>Bacteria</taxon>
        <taxon>Bacillati</taxon>
        <taxon>Actinomycetota</taxon>
        <taxon>Actinomycetes</taxon>
        <taxon>Mycobacteriales</taxon>
        <taxon>Nocardiaceae</taxon>
        <taxon>Nocardia</taxon>
    </lineage>
</organism>
<reference evidence="2 3" key="1">
    <citation type="journal article" date="2014" name="BMC Genomics">
        <title>Genome based analysis of type-I polyketide synthase and nonribosomal peptide synthetase gene clusters in seven strains of five representative Nocardia species.</title>
        <authorList>
            <person name="Komaki H."/>
            <person name="Ichikawa N."/>
            <person name="Hosoyama A."/>
            <person name="Takahashi-Nakaguchi A."/>
            <person name="Matsuzawa T."/>
            <person name="Suzuki K."/>
            <person name="Fujita N."/>
            <person name="Gonoi T."/>
        </authorList>
    </citation>
    <scope>NUCLEOTIDE SEQUENCE [LARGE SCALE GENOMIC DNA]</scope>
    <source>
        <strain evidence="2 3">NBRC 15531</strain>
    </source>
</reference>
<evidence type="ECO:0000313" key="2">
    <source>
        <dbReference type="EMBL" id="GAD86425.1"/>
    </source>
</evidence>
<comment type="caution">
    <text evidence="2">The sequence shown here is derived from an EMBL/GenBank/DDBJ whole genome shotgun (WGS) entry which is preliminary data.</text>
</comment>
<sequence>MRRGRLLAWTRTDGRESGHTAAQRAQAALSASLAGYAGTYPQVRVHQIVAAGDPAERILDESAGAWLIVVGSRGRGGFALGSACRAVLDEATVPVLVARPRPGGRRHSRSSER</sequence>
<protein>
    <submittedName>
        <fullName evidence="2">Usp family protein</fullName>
    </submittedName>
</protein>
<dbReference type="AlphaFoldDB" id="U5EGI6"/>
<dbReference type="SUPFAM" id="SSF52402">
    <property type="entry name" value="Adenine nucleotide alpha hydrolases-like"/>
    <property type="match status" value="1"/>
</dbReference>
<dbReference type="RefSeq" id="WP_022566963.1">
    <property type="nucleotide sequence ID" value="NZ_BAFO02000032.1"/>
</dbReference>
<dbReference type="GeneID" id="97008336"/>
<dbReference type="eggNOG" id="COG0589">
    <property type="taxonomic scope" value="Bacteria"/>
</dbReference>
<gene>
    <name evidence="2" type="ORF">NCAST_32_09110</name>
</gene>
<evidence type="ECO:0000313" key="3">
    <source>
        <dbReference type="Proteomes" id="UP000017048"/>
    </source>
</evidence>
<dbReference type="InterPro" id="IPR006016">
    <property type="entry name" value="UspA"/>
</dbReference>
<feature type="domain" description="UspA" evidence="1">
    <location>
        <begin position="20"/>
        <end position="99"/>
    </location>
</feature>
<dbReference type="Pfam" id="PF00582">
    <property type="entry name" value="Usp"/>
    <property type="match status" value="1"/>
</dbReference>
<evidence type="ECO:0000259" key="1">
    <source>
        <dbReference type="Pfam" id="PF00582"/>
    </source>
</evidence>
<dbReference type="Proteomes" id="UP000017048">
    <property type="component" value="Unassembled WGS sequence"/>
</dbReference>
<dbReference type="Gene3D" id="3.40.50.620">
    <property type="entry name" value="HUPs"/>
    <property type="match status" value="1"/>
</dbReference>
<dbReference type="OrthoDB" id="3174546at2"/>
<dbReference type="InterPro" id="IPR014729">
    <property type="entry name" value="Rossmann-like_a/b/a_fold"/>
</dbReference>
<accession>U5EGI6</accession>
<name>U5EGI6_NOCAS</name>
<dbReference type="EMBL" id="BAFO02000032">
    <property type="protein sequence ID" value="GAD86425.1"/>
    <property type="molecule type" value="Genomic_DNA"/>
</dbReference>
<dbReference type="STRING" id="1824.SAMN05444423_102197"/>